<comment type="caution">
    <text evidence="2">The sequence shown here is derived from an EMBL/GenBank/DDBJ whole genome shotgun (WGS) entry which is preliminary data.</text>
</comment>
<dbReference type="Gene3D" id="3.40.630.30">
    <property type="match status" value="1"/>
</dbReference>
<dbReference type="InterPro" id="IPR000182">
    <property type="entry name" value="GNAT_dom"/>
</dbReference>
<dbReference type="SUPFAM" id="SSF55729">
    <property type="entry name" value="Acyl-CoA N-acyltransferases (Nat)"/>
    <property type="match status" value="1"/>
</dbReference>
<name>A0ABR6E133_9MICC</name>
<gene>
    <name evidence="2" type="ORF">FHR79_001503</name>
</gene>
<evidence type="ECO:0000313" key="3">
    <source>
        <dbReference type="Proteomes" id="UP000582085"/>
    </source>
</evidence>
<dbReference type="PROSITE" id="PS51186">
    <property type="entry name" value="GNAT"/>
    <property type="match status" value="1"/>
</dbReference>
<dbReference type="EC" id="2.3.1.183" evidence="2"/>
<dbReference type="Proteomes" id="UP000582085">
    <property type="component" value="Unassembled WGS sequence"/>
</dbReference>
<proteinExistence type="predicted"/>
<sequence length="123" mass="12455">MAEVALPEGPEVVGWSGATQTPLHAGGPAQWLTAGLTVDPASRRRGIGRRLLQAVIEDVGALHGDALHSVVNARNAASIALHDLLGFTVLETGPCFAGIEFDGGVGVLLTRPTGASSSPPAAD</sequence>
<organism evidence="2 3">
    <name type="scientific">Micrococcus aloeverae</name>
    <dbReference type="NCBI Taxonomy" id="1391911"/>
    <lineage>
        <taxon>Bacteria</taxon>
        <taxon>Bacillati</taxon>
        <taxon>Actinomycetota</taxon>
        <taxon>Actinomycetes</taxon>
        <taxon>Micrococcales</taxon>
        <taxon>Micrococcaceae</taxon>
        <taxon>Micrococcus</taxon>
    </lineage>
</organism>
<protein>
    <submittedName>
        <fullName evidence="2">Phosphinothricin acetyltransferase</fullName>
        <ecNumber evidence="2">2.3.1.183</ecNumber>
    </submittedName>
</protein>
<keyword evidence="2" id="KW-0012">Acyltransferase</keyword>
<dbReference type="InterPro" id="IPR016181">
    <property type="entry name" value="Acyl_CoA_acyltransferase"/>
</dbReference>
<dbReference type="Pfam" id="PF00583">
    <property type="entry name" value="Acetyltransf_1"/>
    <property type="match status" value="1"/>
</dbReference>
<keyword evidence="3" id="KW-1185">Reference proteome</keyword>
<reference evidence="2 3" key="1">
    <citation type="submission" date="2020-08" db="EMBL/GenBank/DDBJ databases">
        <title>The Agave Microbiome: Exploring the role of microbial communities in plant adaptations to desert environments.</title>
        <authorList>
            <person name="Partida-Martinez L.P."/>
        </authorList>
    </citation>
    <scope>NUCLEOTIDE SEQUENCE [LARGE SCALE GENOMIC DNA]</scope>
    <source>
        <strain evidence="2 3">RAT4</strain>
    </source>
</reference>
<feature type="domain" description="N-acetyltransferase" evidence="1">
    <location>
        <begin position="1"/>
        <end position="114"/>
    </location>
</feature>
<dbReference type="GO" id="GO:0102971">
    <property type="term" value="F:phosphinothricin N-acetyltransferase activity"/>
    <property type="evidence" value="ECO:0007669"/>
    <property type="project" value="UniProtKB-EC"/>
</dbReference>
<dbReference type="EMBL" id="JACJIO010000008">
    <property type="protein sequence ID" value="MBA9081390.1"/>
    <property type="molecule type" value="Genomic_DNA"/>
</dbReference>
<keyword evidence="2" id="KW-0808">Transferase</keyword>
<dbReference type="RefSeq" id="WP_182488620.1">
    <property type="nucleotide sequence ID" value="NZ_JACJIO010000008.1"/>
</dbReference>
<accession>A0ABR6E133</accession>
<evidence type="ECO:0000313" key="2">
    <source>
        <dbReference type="EMBL" id="MBA9081390.1"/>
    </source>
</evidence>
<evidence type="ECO:0000259" key="1">
    <source>
        <dbReference type="PROSITE" id="PS51186"/>
    </source>
</evidence>